<organism evidence="6 7">
    <name type="scientific">Candidatus Neomicrothrix subdominans</name>
    <dbReference type="NCBI Taxonomy" id="2954438"/>
    <lineage>
        <taxon>Bacteria</taxon>
        <taxon>Bacillati</taxon>
        <taxon>Actinomycetota</taxon>
        <taxon>Acidimicrobiia</taxon>
        <taxon>Acidimicrobiales</taxon>
        <taxon>Microthrixaceae</taxon>
        <taxon>Candidatus Neomicrothrix</taxon>
    </lineage>
</organism>
<dbReference type="Gene3D" id="2.40.50.140">
    <property type="entry name" value="Nucleic acid-binding proteins"/>
    <property type="match status" value="4"/>
</dbReference>
<evidence type="ECO:0000256" key="2">
    <source>
        <dbReference type="ARBA" id="ARBA00022980"/>
    </source>
</evidence>
<feature type="region of interest" description="Disordered" evidence="4">
    <location>
        <begin position="1"/>
        <end position="45"/>
    </location>
</feature>
<dbReference type="InterPro" id="IPR035104">
    <property type="entry name" value="Ribosomal_protein_S1-like"/>
</dbReference>
<evidence type="ECO:0000313" key="7">
    <source>
        <dbReference type="Proteomes" id="UP000727993"/>
    </source>
</evidence>
<proteinExistence type="inferred from homology"/>
<feature type="domain" description="S1 motif" evidence="5">
    <location>
        <begin position="48"/>
        <end position="113"/>
    </location>
</feature>
<dbReference type="SUPFAM" id="SSF50249">
    <property type="entry name" value="Nucleic acid-binding proteins"/>
    <property type="match status" value="4"/>
</dbReference>
<dbReference type="GO" id="GO:0006412">
    <property type="term" value="P:translation"/>
    <property type="evidence" value="ECO:0007669"/>
    <property type="project" value="TreeGrafter"/>
</dbReference>
<evidence type="ECO:0000259" key="5">
    <source>
        <dbReference type="PROSITE" id="PS50126"/>
    </source>
</evidence>
<evidence type="ECO:0000313" key="6">
    <source>
        <dbReference type="EMBL" id="MBK9295291.1"/>
    </source>
</evidence>
<dbReference type="Proteomes" id="UP000727993">
    <property type="component" value="Unassembled WGS sequence"/>
</dbReference>
<dbReference type="InterPro" id="IPR050437">
    <property type="entry name" value="Ribos_protein_bS1-like"/>
</dbReference>
<evidence type="ECO:0000256" key="3">
    <source>
        <dbReference type="ARBA" id="ARBA00023274"/>
    </source>
</evidence>
<comment type="similarity">
    <text evidence="1">Belongs to the bacterial ribosomal protein bS1 family.</text>
</comment>
<dbReference type="GO" id="GO:0022627">
    <property type="term" value="C:cytosolic small ribosomal subunit"/>
    <property type="evidence" value="ECO:0007669"/>
    <property type="project" value="TreeGrafter"/>
</dbReference>
<evidence type="ECO:0000256" key="1">
    <source>
        <dbReference type="ARBA" id="ARBA00006767"/>
    </source>
</evidence>
<feature type="compositionally biased region" description="Low complexity" evidence="4">
    <location>
        <begin position="1"/>
        <end position="15"/>
    </location>
</feature>
<dbReference type="InterPro" id="IPR003029">
    <property type="entry name" value="S1_domain"/>
</dbReference>
<dbReference type="CDD" id="cd04465">
    <property type="entry name" value="S1_RPS1_repeat_ec2_hs2"/>
    <property type="match status" value="1"/>
</dbReference>
<reference evidence="6 7" key="1">
    <citation type="submission" date="2020-10" db="EMBL/GenBank/DDBJ databases">
        <title>Connecting structure to function with the recovery of over 1000 high-quality activated sludge metagenome-assembled genomes encoding full-length rRNA genes using long-read sequencing.</title>
        <authorList>
            <person name="Singleton C.M."/>
            <person name="Petriglieri F."/>
            <person name="Kristensen J.M."/>
            <person name="Kirkegaard R.H."/>
            <person name="Michaelsen T.Y."/>
            <person name="Andersen M.H."/>
            <person name="Karst S.M."/>
            <person name="Dueholm M.S."/>
            <person name="Nielsen P.H."/>
            <person name="Albertsen M."/>
        </authorList>
    </citation>
    <scope>NUCLEOTIDE SEQUENCE [LARGE SCALE GENOMIC DNA]</scope>
    <source>
        <strain evidence="6">Lyne_18-Q3-R50-59_MAXAC.006</strain>
    </source>
</reference>
<dbReference type="PANTHER" id="PTHR10724">
    <property type="entry name" value="30S RIBOSOMAL PROTEIN S1"/>
    <property type="match status" value="1"/>
</dbReference>
<dbReference type="InterPro" id="IPR012340">
    <property type="entry name" value="NA-bd_OB-fold"/>
</dbReference>
<dbReference type="GO" id="GO:0003729">
    <property type="term" value="F:mRNA binding"/>
    <property type="evidence" value="ECO:0007669"/>
    <property type="project" value="TreeGrafter"/>
</dbReference>
<name>A0A936N8Z5_9ACTN</name>
<keyword evidence="2 6" id="KW-0689">Ribosomal protein</keyword>
<gene>
    <name evidence="6" type="ORF">IPN02_00115</name>
</gene>
<dbReference type="EMBL" id="JADJZA010000001">
    <property type="protein sequence ID" value="MBK9295291.1"/>
    <property type="molecule type" value="Genomic_DNA"/>
</dbReference>
<keyword evidence="3" id="KW-0687">Ribonucleoprotein</keyword>
<dbReference type="PRINTS" id="PR00681">
    <property type="entry name" value="RIBOSOMALS1"/>
</dbReference>
<feature type="domain" description="S1 motif" evidence="5">
    <location>
        <begin position="217"/>
        <end position="285"/>
    </location>
</feature>
<accession>A0A936N8Z5</accession>
<feature type="domain" description="S1 motif" evidence="5">
    <location>
        <begin position="298"/>
        <end position="367"/>
    </location>
</feature>
<dbReference type="Pfam" id="PF00575">
    <property type="entry name" value="S1"/>
    <property type="match status" value="3"/>
</dbReference>
<dbReference type="GO" id="GO:0003735">
    <property type="term" value="F:structural constituent of ribosome"/>
    <property type="evidence" value="ECO:0007669"/>
    <property type="project" value="TreeGrafter"/>
</dbReference>
<dbReference type="PANTHER" id="PTHR10724:SF7">
    <property type="entry name" value="SMALL RIBOSOMAL SUBUNIT PROTEIN BS1C"/>
    <property type="match status" value="1"/>
</dbReference>
<feature type="compositionally biased region" description="Pro residues" evidence="4">
    <location>
        <begin position="33"/>
        <end position="42"/>
    </location>
</feature>
<dbReference type="AlphaFoldDB" id="A0A936N8Z5"/>
<protein>
    <submittedName>
        <fullName evidence="6">30S ribosomal protein S1</fullName>
    </submittedName>
</protein>
<evidence type="ECO:0000256" key="4">
    <source>
        <dbReference type="SAM" id="MobiDB-lite"/>
    </source>
</evidence>
<dbReference type="PROSITE" id="PS50126">
    <property type="entry name" value="S1"/>
    <property type="match status" value="4"/>
</dbReference>
<sequence length="374" mass="40641">MPHRQATAGRTATARRPGRAPDTSVPPSVEPSVRPPADPGAPPAVHVGRIITATVDDLTDREIVLKMVDGRPGVVMRRDVEDADGKVPAVGDSIDVALLAREDPQGRVATSRGWAVKQRAWQRIDAARSSGAALLVTVLKQVKGGLLVDLGLRAFLPASQAFEDRGGELSELVGTEVEVRVTEVDRDRDRVVVSRRDVLRSQRRAEERSVFERLEVGATVTGRVVAMTDYGALVDLAGARGLLHRTEMSWSRVASMEDHAKPGQELELVVIELNRAKRRIGLSLRRLADDPLPTLEEGTVSDATISRLVDYGAFAELPSGLEGLVHLSEMAEGRGFRPEELVAPGERVRVMVVGIDRKRRRLDLSMTRAAMAAP</sequence>
<feature type="domain" description="S1 motif" evidence="5">
    <location>
        <begin position="131"/>
        <end position="196"/>
    </location>
</feature>
<comment type="caution">
    <text evidence="6">The sequence shown here is derived from an EMBL/GenBank/DDBJ whole genome shotgun (WGS) entry which is preliminary data.</text>
</comment>
<dbReference type="SMART" id="SM00316">
    <property type="entry name" value="S1"/>
    <property type="match status" value="4"/>
</dbReference>